<feature type="domain" description="Large ribosomal subunit protein bL25 beta" evidence="8">
    <location>
        <begin position="99"/>
        <end position="182"/>
    </location>
</feature>
<feature type="compositionally biased region" description="Basic and acidic residues" evidence="6">
    <location>
        <begin position="197"/>
        <end position="222"/>
    </location>
</feature>
<dbReference type="PANTHER" id="PTHR33284">
    <property type="entry name" value="RIBOSOMAL PROTEIN L25/GLN-TRNA SYNTHETASE, ANTI-CODON-BINDING DOMAIN-CONTAINING PROTEIN"/>
    <property type="match status" value="1"/>
</dbReference>
<dbReference type="HAMAP" id="MF_01334">
    <property type="entry name" value="Ribosomal_bL25_CTC"/>
    <property type="match status" value="1"/>
</dbReference>
<dbReference type="GO" id="GO:0003735">
    <property type="term" value="F:structural constituent of ribosome"/>
    <property type="evidence" value="ECO:0007669"/>
    <property type="project" value="InterPro"/>
</dbReference>
<evidence type="ECO:0000256" key="2">
    <source>
        <dbReference type="ARBA" id="ARBA00022884"/>
    </source>
</evidence>
<dbReference type="AlphaFoldDB" id="A0A1F7X6W1"/>
<dbReference type="Pfam" id="PF01386">
    <property type="entry name" value="Ribosomal_L25p"/>
    <property type="match status" value="1"/>
</dbReference>
<feature type="region of interest" description="Disordered" evidence="6">
    <location>
        <begin position="187"/>
        <end position="222"/>
    </location>
</feature>
<dbReference type="GO" id="GO:0008097">
    <property type="term" value="F:5S rRNA binding"/>
    <property type="evidence" value="ECO:0007669"/>
    <property type="project" value="InterPro"/>
</dbReference>
<proteinExistence type="inferred from homology"/>
<gene>
    <name evidence="5" type="primary">rplY</name>
    <name evidence="5" type="synonym">ctc</name>
    <name evidence="9" type="ORF">A2Z22_02970</name>
</gene>
<dbReference type="GO" id="GO:0006412">
    <property type="term" value="P:translation"/>
    <property type="evidence" value="ECO:0007669"/>
    <property type="project" value="UniProtKB-UniRule"/>
</dbReference>
<evidence type="ECO:0000256" key="4">
    <source>
        <dbReference type="ARBA" id="ARBA00023274"/>
    </source>
</evidence>
<evidence type="ECO:0000256" key="1">
    <source>
        <dbReference type="ARBA" id="ARBA00022730"/>
    </source>
</evidence>
<evidence type="ECO:0000256" key="6">
    <source>
        <dbReference type="SAM" id="MobiDB-lite"/>
    </source>
</evidence>
<comment type="subunit">
    <text evidence="5">Part of the 50S ribosomal subunit; part of the 5S rRNA/L5/L18/L25 subcomplex. Contacts the 5S rRNA. Binds to the 5S rRNA independently of L5 and L18.</text>
</comment>
<organism evidence="9 10">
    <name type="scientific">Candidatus Woesebacteria bacterium RBG_16_34_12</name>
    <dbReference type="NCBI Taxonomy" id="1802480"/>
    <lineage>
        <taxon>Bacteria</taxon>
        <taxon>Candidatus Woeseibacteriota</taxon>
    </lineage>
</organism>
<evidence type="ECO:0000259" key="7">
    <source>
        <dbReference type="Pfam" id="PF01386"/>
    </source>
</evidence>
<dbReference type="CDD" id="cd00495">
    <property type="entry name" value="Ribosomal_L25_TL5_CTC"/>
    <property type="match status" value="1"/>
</dbReference>
<dbReference type="Gene3D" id="2.40.240.10">
    <property type="entry name" value="Ribosomal Protein L25, Chain P"/>
    <property type="match status" value="1"/>
</dbReference>
<dbReference type="PANTHER" id="PTHR33284:SF1">
    <property type="entry name" value="RIBOSOMAL PROTEIN L25_GLN-TRNA SYNTHETASE, ANTI-CODON-BINDING DOMAIN-CONTAINING PROTEIN"/>
    <property type="match status" value="1"/>
</dbReference>
<comment type="caution">
    <text evidence="9">The sequence shown here is derived from an EMBL/GenBank/DDBJ whole genome shotgun (WGS) entry which is preliminary data.</text>
</comment>
<evidence type="ECO:0000313" key="9">
    <source>
        <dbReference type="EMBL" id="OGM10822.1"/>
    </source>
</evidence>
<dbReference type="Pfam" id="PF14693">
    <property type="entry name" value="Ribosomal_TL5_C"/>
    <property type="match status" value="1"/>
</dbReference>
<dbReference type="InterPro" id="IPR020930">
    <property type="entry name" value="Ribosomal_uL5_bac-type"/>
</dbReference>
<feature type="domain" description="Large ribosomal subunit protein bL25 L25" evidence="7">
    <location>
        <begin position="6"/>
        <end position="91"/>
    </location>
</feature>
<dbReference type="InterPro" id="IPR020056">
    <property type="entry name" value="Rbsml_bL25/Gln-tRNA_synth_N"/>
</dbReference>
<sequence>MDKTILKAGKRKILGRKVKGLRKSGIIPANIFGKEVKSEAIELMLTDFEKVFSQTGETGLIELIVDNKKNPVLVHNVQKDPVSDSFLHVDFMKVDLKKKVSAEVPVELINESPAEKQGLGTVVQYVDEVEVEALPTNLPEKFEIDLTKLNQVDEAIYIKDLGKLENVDIINEPDQIIVKVEPLRAEEVEVPPTPAEAPKEEAEGEQKEQVEEKVEEKEKVEG</sequence>
<dbReference type="InterPro" id="IPR011035">
    <property type="entry name" value="Ribosomal_bL25/Gln-tRNA_synth"/>
</dbReference>
<dbReference type="SUPFAM" id="SSF50715">
    <property type="entry name" value="Ribosomal protein L25-like"/>
    <property type="match status" value="1"/>
</dbReference>
<evidence type="ECO:0000256" key="3">
    <source>
        <dbReference type="ARBA" id="ARBA00022980"/>
    </source>
</evidence>
<dbReference type="InterPro" id="IPR001021">
    <property type="entry name" value="Ribosomal_bL25_long"/>
</dbReference>
<dbReference type="Gene3D" id="2.170.120.20">
    <property type="entry name" value="Ribosomal protein L25, beta domain"/>
    <property type="match status" value="1"/>
</dbReference>
<keyword evidence="1 5" id="KW-0699">rRNA-binding</keyword>
<dbReference type="NCBIfam" id="TIGR00731">
    <property type="entry name" value="bL25_bact_ctc"/>
    <property type="match status" value="1"/>
</dbReference>
<reference evidence="9 10" key="1">
    <citation type="journal article" date="2016" name="Nat. Commun.">
        <title>Thousands of microbial genomes shed light on interconnected biogeochemical processes in an aquifer system.</title>
        <authorList>
            <person name="Anantharaman K."/>
            <person name="Brown C.T."/>
            <person name="Hug L.A."/>
            <person name="Sharon I."/>
            <person name="Castelle C.J."/>
            <person name="Probst A.J."/>
            <person name="Thomas B.C."/>
            <person name="Singh A."/>
            <person name="Wilkins M.J."/>
            <person name="Karaoz U."/>
            <person name="Brodie E.L."/>
            <person name="Williams K.H."/>
            <person name="Hubbard S.S."/>
            <person name="Banfield J.F."/>
        </authorList>
    </citation>
    <scope>NUCLEOTIDE SEQUENCE [LARGE SCALE GENOMIC DNA]</scope>
</reference>
<dbReference type="InterPro" id="IPR020057">
    <property type="entry name" value="Ribosomal_bL25_b-dom"/>
</dbReference>
<keyword evidence="3 5" id="KW-0689">Ribosomal protein</keyword>
<evidence type="ECO:0000256" key="5">
    <source>
        <dbReference type="HAMAP-Rule" id="MF_01334"/>
    </source>
</evidence>
<protein>
    <recommendedName>
        <fullName evidence="5">Large ribosomal subunit protein bL25</fullName>
    </recommendedName>
    <alternativeName>
        <fullName evidence="5">General stress protein CTC</fullName>
    </alternativeName>
</protein>
<comment type="similarity">
    <text evidence="5">Belongs to the bacterial ribosomal protein bL25 family. CTC subfamily.</text>
</comment>
<comment type="function">
    <text evidence="5">This is one of the proteins that binds to the 5S RNA in the ribosome where it forms part of the central protuberance.</text>
</comment>
<dbReference type="Proteomes" id="UP000177053">
    <property type="component" value="Unassembled WGS sequence"/>
</dbReference>
<dbReference type="GO" id="GO:0022625">
    <property type="term" value="C:cytosolic large ribosomal subunit"/>
    <property type="evidence" value="ECO:0007669"/>
    <property type="project" value="TreeGrafter"/>
</dbReference>
<keyword evidence="2 5" id="KW-0694">RNA-binding</keyword>
<keyword evidence="4 5" id="KW-0687">Ribonucleoprotein</keyword>
<evidence type="ECO:0000313" key="10">
    <source>
        <dbReference type="Proteomes" id="UP000177053"/>
    </source>
</evidence>
<evidence type="ECO:0000259" key="8">
    <source>
        <dbReference type="Pfam" id="PF14693"/>
    </source>
</evidence>
<dbReference type="InterPro" id="IPR029751">
    <property type="entry name" value="Ribosomal_L25_dom"/>
</dbReference>
<name>A0A1F7X6W1_9BACT</name>
<dbReference type="InterPro" id="IPR037121">
    <property type="entry name" value="Ribosomal_bL25_C"/>
</dbReference>
<dbReference type="EMBL" id="MGFS01000028">
    <property type="protein sequence ID" value="OGM10822.1"/>
    <property type="molecule type" value="Genomic_DNA"/>
</dbReference>
<accession>A0A1F7X6W1</accession>